<protein>
    <submittedName>
        <fullName evidence="1">Uncharacterized protein</fullName>
    </submittedName>
</protein>
<organism evidence="1 2">
    <name type="scientific">Nitrosomonas supralitoralis</name>
    <dbReference type="NCBI Taxonomy" id="2116706"/>
    <lineage>
        <taxon>Bacteria</taxon>
        <taxon>Pseudomonadati</taxon>
        <taxon>Pseudomonadota</taxon>
        <taxon>Betaproteobacteria</taxon>
        <taxon>Nitrosomonadales</taxon>
        <taxon>Nitrosomonadaceae</taxon>
        <taxon>Nitrosomonas</taxon>
    </lineage>
</organism>
<accession>A0A2P7NTW4</accession>
<name>A0A2P7NTW4_9PROT</name>
<evidence type="ECO:0000313" key="2">
    <source>
        <dbReference type="Proteomes" id="UP000241912"/>
    </source>
</evidence>
<reference evidence="1 2" key="1">
    <citation type="submission" date="2018-03" db="EMBL/GenBank/DDBJ databases">
        <title>Draft genome of Nitrosomonas supralitoralis APG5.</title>
        <authorList>
            <person name="Urakawa H."/>
            <person name="Lopez J.V."/>
        </authorList>
    </citation>
    <scope>NUCLEOTIDE SEQUENCE [LARGE SCALE GENOMIC DNA]</scope>
    <source>
        <strain evidence="1 2">APG5</strain>
    </source>
</reference>
<sequence length="78" mass="9524">MDKSDAVLKKKEMKQEEIETLKRMAAQWHNWAECKFKSAKHYPKERFGRKFVEHGATCYRNCAWDLEREIRRLEGYEE</sequence>
<dbReference type="EMBL" id="PXXU01000033">
    <property type="protein sequence ID" value="PSJ16910.1"/>
    <property type="molecule type" value="Genomic_DNA"/>
</dbReference>
<dbReference type="RefSeq" id="WP_106707347.1">
    <property type="nucleotide sequence ID" value="NZ_PXXU01000033.1"/>
</dbReference>
<proteinExistence type="predicted"/>
<dbReference type="Proteomes" id="UP000241912">
    <property type="component" value="Unassembled WGS sequence"/>
</dbReference>
<evidence type="ECO:0000313" key="1">
    <source>
        <dbReference type="EMBL" id="PSJ16910.1"/>
    </source>
</evidence>
<comment type="caution">
    <text evidence="1">The sequence shown here is derived from an EMBL/GenBank/DDBJ whole genome shotgun (WGS) entry which is preliminary data.</text>
</comment>
<gene>
    <name evidence="1" type="ORF">C7H79_11140</name>
</gene>
<dbReference type="AlphaFoldDB" id="A0A2P7NTW4"/>
<keyword evidence="2" id="KW-1185">Reference proteome</keyword>